<feature type="compositionally biased region" description="Low complexity" evidence="1">
    <location>
        <begin position="8"/>
        <end position="28"/>
    </location>
</feature>
<feature type="domain" description="FBD" evidence="2">
    <location>
        <begin position="359"/>
        <end position="409"/>
    </location>
</feature>
<dbReference type="PANTHER" id="PTHR32141">
    <property type="match status" value="1"/>
</dbReference>
<sequence length="473" mass="51747">WQPRRRATPAARTSSATSRSSSSPRSSPASPPPRPRAPPSSPRAGATRGAGPRSASTTSSSPPRPAAPSPAPRRRRGRPGRRARTPSPSRSPPTPGPVERFRLARTTLRSRLPAAEAWFRDLAAGVHRAREVSLVCTPDWCHRALADPLLASPTLETLALGECRFSDAGAAAAAASRLTELSLSSTHISEVALQSLLSGCPALRSVMLRHIQGPRRIHISSCHSLVLLGVWQYKYLEELTVEDAPRLERLLCDAHLGTAVTIVGAPKLTALGYLVLGFRDFFHGIDKPAAQKKVDKGLRAPFNCVKILAISVTLSSKKNMESVMNLLKCFPFLETLHIQGNKRGEGEVHSIGPNYYQKLDPIGCIVNHLQSVRLEIKFEKRESKVENQNLLEFVCFLLANAQVLQTMKIQSAMSNNPAWITEQQNLLSQCHRASLEAKVMFEGQKVVHRKGFSIEAVNALPDPFDSDIDIMGY</sequence>
<evidence type="ECO:0000313" key="5">
    <source>
        <dbReference type="Proteomes" id="UP000823388"/>
    </source>
</evidence>
<dbReference type="Gene3D" id="3.80.10.10">
    <property type="entry name" value="Ribonuclease Inhibitor"/>
    <property type="match status" value="1"/>
</dbReference>
<accession>A0A8T0QA99</accession>
<dbReference type="InterPro" id="IPR032675">
    <property type="entry name" value="LRR_dom_sf"/>
</dbReference>
<keyword evidence="5" id="KW-1185">Reference proteome</keyword>
<dbReference type="PANTHER" id="PTHR32141:SF74">
    <property type="entry name" value="OS04G0409100 PROTEIN"/>
    <property type="match status" value="1"/>
</dbReference>
<feature type="domain" description="F-box/LRR-repeat protein 15/At3g58940/PEG3-like LRR" evidence="3">
    <location>
        <begin position="116"/>
        <end position="338"/>
    </location>
</feature>
<evidence type="ECO:0000256" key="1">
    <source>
        <dbReference type="SAM" id="MobiDB-lite"/>
    </source>
</evidence>
<dbReference type="Pfam" id="PF24758">
    <property type="entry name" value="LRR_At5g56370"/>
    <property type="match status" value="1"/>
</dbReference>
<name>A0A8T0QA99_PANVG</name>
<feature type="compositionally biased region" description="Low complexity" evidence="1">
    <location>
        <begin position="49"/>
        <end position="61"/>
    </location>
</feature>
<dbReference type="AlphaFoldDB" id="A0A8T0QA99"/>
<dbReference type="Pfam" id="PF08387">
    <property type="entry name" value="FBD"/>
    <property type="match status" value="1"/>
</dbReference>
<comment type="caution">
    <text evidence="4">The sequence shown here is derived from an EMBL/GenBank/DDBJ whole genome shotgun (WGS) entry which is preliminary data.</text>
</comment>
<reference evidence="4" key="1">
    <citation type="submission" date="2020-05" db="EMBL/GenBank/DDBJ databases">
        <title>WGS assembly of Panicum virgatum.</title>
        <authorList>
            <person name="Lovell J.T."/>
            <person name="Jenkins J."/>
            <person name="Shu S."/>
            <person name="Juenger T.E."/>
            <person name="Schmutz J."/>
        </authorList>
    </citation>
    <scope>NUCLEOTIDE SEQUENCE</scope>
    <source>
        <strain evidence="4">AP13</strain>
    </source>
</reference>
<evidence type="ECO:0000313" key="4">
    <source>
        <dbReference type="EMBL" id="KAG2571947.1"/>
    </source>
</evidence>
<proteinExistence type="predicted"/>
<evidence type="ECO:0008006" key="6">
    <source>
        <dbReference type="Google" id="ProtNLM"/>
    </source>
</evidence>
<feature type="region of interest" description="Disordered" evidence="1">
    <location>
        <begin position="1"/>
        <end position="100"/>
    </location>
</feature>
<protein>
    <recommendedName>
        <fullName evidence="6">FBD domain-containing protein</fullName>
    </recommendedName>
</protein>
<dbReference type="EMBL" id="CM029049">
    <property type="protein sequence ID" value="KAG2571947.1"/>
    <property type="molecule type" value="Genomic_DNA"/>
</dbReference>
<evidence type="ECO:0000259" key="2">
    <source>
        <dbReference type="Pfam" id="PF08387"/>
    </source>
</evidence>
<dbReference type="Proteomes" id="UP000823388">
    <property type="component" value="Chromosome 7K"/>
</dbReference>
<dbReference type="SUPFAM" id="SSF52047">
    <property type="entry name" value="RNI-like"/>
    <property type="match status" value="1"/>
</dbReference>
<feature type="compositionally biased region" description="Pro residues" evidence="1">
    <location>
        <begin position="29"/>
        <end position="41"/>
    </location>
</feature>
<dbReference type="InterPro" id="IPR055411">
    <property type="entry name" value="LRR_FXL15/At3g58940/PEG3-like"/>
</dbReference>
<feature type="compositionally biased region" description="Pro residues" evidence="1">
    <location>
        <begin position="62"/>
        <end position="71"/>
    </location>
</feature>
<organism evidence="4 5">
    <name type="scientific">Panicum virgatum</name>
    <name type="common">Blackwell switchgrass</name>
    <dbReference type="NCBI Taxonomy" id="38727"/>
    <lineage>
        <taxon>Eukaryota</taxon>
        <taxon>Viridiplantae</taxon>
        <taxon>Streptophyta</taxon>
        <taxon>Embryophyta</taxon>
        <taxon>Tracheophyta</taxon>
        <taxon>Spermatophyta</taxon>
        <taxon>Magnoliopsida</taxon>
        <taxon>Liliopsida</taxon>
        <taxon>Poales</taxon>
        <taxon>Poaceae</taxon>
        <taxon>PACMAD clade</taxon>
        <taxon>Panicoideae</taxon>
        <taxon>Panicodae</taxon>
        <taxon>Paniceae</taxon>
        <taxon>Panicinae</taxon>
        <taxon>Panicum</taxon>
        <taxon>Panicum sect. Hiantes</taxon>
    </lineage>
</organism>
<feature type="compositionally biased region" description="Basic residues" evidence="1">
    <location>
        <begin position="72"/>
        <end position="84"/>
    </location>
</feature>
<evidence type="ECO:0000259" key="3">
    <source>
        <dbReference type="Pfam" id="PF24758"/>
    </source>
</evidence>
<dbReference type="InterPro" id="IPR006566">
    <property type="entry name" value="FBD"/>
</dbReference>
<gene>
    <name evidence="4" type="ORF">PVAP13_7KG122400</name>
</gene>
<dbReference type="InterPro" id="IPR055302">
    <property type="entry name" value="F-box_dom-containing"/>
</dbReference>
<feature type="non-terminal residue" evidence="4">
    <location>
        <position position="1"/>
    </location>
</feature>